<dbReference type="Proteomes" id="UP000765507">
    <property type="component" value="Unassembled WGS sequence"/>
</dbReference>
<organism evidence="1 2">
    <name type="scientific">Chelydra serpentina</name>
    <name type="common">Snapping turtle</name>
    <name type="synonym">Testudo serpentina</name>
    <dbReference type="NCBI Taxonomy" id="8475"/>
    <lineage>
        <taxon>Eukaryota</taxon>
        <taxon>Metazoa</taxon>
        <taxon>Chordata</taxon>
        <taxon>Craniata</taxon>
        <taxon>Vertebrata</taxon>
        <taxon>Euteleostomi</taxon>
        <taxon>Archelosauria</taxon>
        <taxon>Testudinata</taxon>
        <taxon>Testudines</taxon>
        <taxon>Cryptodira</taxon>
        <taxon>Durocryptodira</taxon>
        <taxon>Americhelydia</taxon>
        <taxon>Chelydroidea</taxon>
        <taxon>Chelydridae</taxon>
        <taxon>Chelydra</taxon>
    </lineage>
</organism>
<gene>
    <name evidence="1" type="ORF">G0U57_015414</name>
</gene>
<dbReference type="AlphaFoldDB" id="A0A8T1T2X1"/>
<proteinExistence type="predicted"/>
<comment type="caution">
    <text evidence="1">The sequence shown here is derived from an EMBL/GenBank/DDBJ whole genome shotgun (WGS) entry which is preliminary data.</text>
</comment>
<reference evidence="1 2" key="1">
    <citation type="journal article" date="2020" name="G3 (Bethesda)">
        <title>Draft Genome of the Common Snapping Turtle, Chelydra serpentina, a Model for Phenotypic Plasticity in Reptiles.</title>
        <authorList>
            <person name="Das D."/>
            <person name="Singh S.K."/>
            <person name="Bierstedt J."/>
            <person name="Erickson A."/>
            <person name="Galli G.L.J."/>
            <person name="Crossley D.A. 2nd"/>
            <person name="Rhen T."/>
        </authorList>
    </citation>
    <scope>NUCLEOTIDE SEQUENCE [LARGE SCALE GENOMIC DNA]</scope>
    <source>
        <strain evidence="1">KW</strain>
    </source>
</reference>
<keyword evidence="2" id="KW-1185">Reference proteome</keyword>
<dbReference type="OrthoDB" id="9442052at2759"/>
<accession>A0A8T1T2X1</accession>
<sequence length="128" mass="13747">VPGPHLCLSPPAGTEILPTFSPSSWAANSGGVPALCHVFRGSGEALRVWKGEAYCHLGRYRCFGDLPLYNCHGGALKGCPPPGTKRIHVYVEPDTEPEGSPTPKRRRLMVLGAWLPGGLPKPERAPRN</sequence>
<name>A0A8T1T2X1_CHESE</name>
<protein>
    <submittedName>
        <fullName evidence="1">Uncharacterized protein</fullName>
    </submittedName>
</protein>
<evidence type="ECO:0000313" key="2">
    <source>
        <dbReference type="Proteomes" id="UP000765507"/>
    </source>
</evidence>
<dbReference type="EMBL" id="JAHGAV010000047">
    <property type="protein sequence ID" value="KAG6935163.1"/>
    <property type="molecule type" value="Genomic_DNA"/>
</dbReference>
<evidence type="ECO:0000313" key="1">
    <source>
        <dbReference type="EMBL" id="KAG6935163.1"/>
    </source>
</evidence>
<feature type="non-terminal residue" evidence="1">
    <location>
        <position position="1"/>
    </location>
</feature>